<dbReference type="PANTHER" id="PTHR12110">
    <property type="entry name" value="HYDROXYPYRUVATE ISOMERASE"/>
    <property type="match status" value="1"/>
</dbReference>
<dbReference type="GO" id="GO:0016853">
    <property type="term" value="F:isomerase activity"/>
    <property type="evidence" value="ECO:0007669"/>
    <property type="project" value="UniProtKB-KW"/>
</dbReference>
<dbReference type="Gene3D" id="3.20.20.150">
    <property type="entry name" value="Divalent-metal-dependent TIM barrel enzymes"/>
    <property type="match status" value="1"/>
</dbReference>
<dbReference type="SUPFAM" id="SSF51658">
    <property type="entry name" value="Xylose isomerase-like"/>
    <property type="match status" value="1"/>
</dbReference>
<keyword evidence="4" id="KW-1185">Reference proteome</keyword>
<proteinExistence type="predicted"/>
<keyword evidence="1" id="KW-0119">Carbohydrate metabolism</keyword>
<reference evidence="3 4" key="1">
    <citation type="submission" date="2023-07" db="EMBL/GenBank/DDBJ databases">
        <title>Comparative genomics of wheat-associated soil bacteria to identify genetic determinants of phenazine resistance.</title>
        <authorList>
            <person name="Mouncey N."/>
        </authorList>
    </citation>
    <scope>NUCLEOTIDE SEQUENCE [LARGE SCALE GENOMIC DNA]</scope>
    <source>
        <strain evidence="3 4">V3I3</strain>
    </source>
</reference>
<accession>A0ABU0R868</accession>
<dbReference type="PANTHER" id="PTHR12110:SF52">
    <property type="entry name" value="XYLOSE ISOMERASE"/>
    <property type="match status" value="1"/>
</dbReference>
<comment type="caution">
    <text evidence="3">The sequence shown here is derived from an EMBL/GenBank/DDBJ whole genome shotgun (WGS) entry which is preliminary data.</text>
</comment>
<organism evidence="3 4">
    <name type="scientific">Agromyces ramosus</name>
    <dbReference type="NCBI Taxonomy" id="33879"/>
    <lineage>
        <taxon>Bacteria</taxon>
        <taxon>Bacillati</taxon>
        <taxon>Actinomycetota</taxon>
        <taxon>Actinomycetes</taxon>
        <taxon>Micrococcales</taxon>
        <taxon>Microbacteriaceae</taxon>
        <taxon>Agromyces</taxon>
    </lineage>
</organism>
<evidence type="ECO:0000259" key="2">
    <source>
        <dbReference type="Pfam" id="PF01261"/>
    </source>
</evidence>
<sequence length="295" mass="31949">MTIALGDTAHAAGPLPGAGFVLGYGTNGFTDHPLDAALRVLESTGYGALALTLGHPHLDPFAEDADHRAALLRERLDELGWRVVVETGTRYLLDPYAKHRPTLVDEYAAARMRFLRRAIDLAVTLRADCVSLWSGVLPEGVGPEEGWRRLLPRMREIVAYAEASGVTLGVEPEPGMLIETVDDALRLREELGSPDVLGITVDLGHCVLVEPEGVVGALRAAGPLLVNVQVDDMMPDAHEHLELGRGRLDLAAALATLHEIGFHGVAAMELPRHAHDAPRVAARSMRAIHDAWRER</sequence>
<evidence type="ECO:0000313" key="3">
    <source>
        <dbReference type="EMBL" id="MDQ0894233.1"/>
    </source>
</evidence>
<evidence type="ECO:0000256" key="1">
    <source>
        <dbReference type="ARBA" id="ARBA00023277"/>
    </source>
</evidence>
<dbReference type="Pfam" id="PF01261">
    <property type="entry name" value="AP_endonuc_2"/>
    <property type="match status" value="1"/>
</dbReference>
<dbReference type="EMBL" id="JAUSYY010000001">
    <property type="protein sequence ID" value="MDQ0894233.1"/>
    <property type="molecule type" value="Genomic_DNA"/>
</dbReference>
<protein>
    <submittedName>
        <fullName evidence="3">Sugar phosphate isomerase/epimerase</fullName>
    </submittedName>
</protein>
<evidence type="ECO:0000313" key="4">
    <source>
        <dbReference type="Proteomes" id="UP001239083"/>
    </source>
</evidence>
<dbReference type="InterPro" id="IPR036237">
    <property type="entry name" value="Xyl_isomerase-like_sf"/>
</dbReference>
<keyword evidence="3" id="KW-0413">Isomerase</keyword>
<feature type="domain" description="Xylose isomerase-like TIM barrel" evidence="2">
    <location>
        <begin position="39"/>
        <end position="288"/>
    </location>
</feature>
<dbReference type="InterPro" id="IPR050312">
    <property type="entry name" value="IolE/XylAMocC-like"/>
</dbReference>
<name>A0ABU0R868_9MICO</name>
<dbReference type="InterPro" id="IPR013022">
    <property type="entry name" value="Xyl_isomerase-like_TIM-brl"/>
</dbReference>
<dbReference type="Proteomes" id="UP001239083">
    <property type="component" value="Unassembled WGS sequence"/>
</dbReference>
<gene>
    <name evidence="3" type="ORF">QFZ26_001788</name>
</gene>
<dbReference type="RefSeq" id="WP_307041325.1">
    <property type="nucleotide sequence ID" value="NZ_JAUSYY010000001.1"/>
</dbReference>